<keyword evidence="2" id="KW-0732">Signal</keyword>
<dbReference type="EMBL" id="LNYK01000014">
    <property type="protein sequence ID" value="KTD21904.1"/>
    <property type="molecule type" value="Genomic_DNA"/>
</dbReference>
<reference evidence="3 4" key="1">
    <citation type="submission" date="2015-11" db="EMBL/GenBank/DDBJ databases">
        <title>Genomic analysis of 38 Legionella species identifies large and diverse effector repertoires.</title>
        <authorList>
            <person name="Burstein D."/>
            <person name="Amaro F."/>
            <person name="Zusman T."/>
            <person name="Lifshitz Z."/>
            <person name="Cohen O."/>
            <person name="Gilbert J.A."/>
            <person name="Pupko T."/>
            <person name="Shuman H.A."/>
            <person name="Segal G."/>
        </authorList>
    </citation>
    <scope>NUCLEOTIDE SEQUENCE [LARGE SCALE GENOMIC DNA]</scope>
    <source>
        <strain evidence="3 4">ATCC 49505</strain>
    </source>
</reference>
<name>A0A0W0VP08_9GAMM</name>
<dbReference type="OrthoDB" id="5654360at2"/>
<organism evidence="3 4">
    <name type="scientific">Legionella londiniensis</name>
    <dbReference type="NCBI Taxonomy" id="45068"/>
    <lineage>
        <taxon>Bacteria</taxon>
        <taxon>Pseudomonadati</taxon>
        <taxon>Pseudomonadota</taxon>
        <taxon>Gammaproteobacteria</taxon>
        <taxon>Legionellales</taxon>
        <taxon>Legionellaceae</taxon>
        <taxon>Legionella</taxon>
    </lineage>
</organism>
<accession>A0A0W0VP08</accession>
<feature type="compositionally biased region" description="Low complexity" evidence="1">
    <location>
        <begin position="34"/>
        <end position="51"/>
    </location>
</feature>
<evidence type="ECO:0000256" key="2">
    <source>
        <dbReference type="SAM" id="SignalP"/>
    </source>
</evidence>
<dbReference type="Proteomes" id="UP000054997">
    <property type="component" value="Unassembled WGS sequence"/>
</dbReference>
<dbReference type="RefSeq" id="WP_058529050.1">
    <property type="nucleotide sequence ID" value="NZ_CAAAHZ010000006.1"/>
</dbReference>
<feature type="compositionally biased region" description="Polar residues" evidence="1">
    <location>
        <begin position="52"/>
        <end position="69"/>
    </location>
</feature>
<comment type="caution">
    <text evidence="3">The sequence shown here is derived from an EMBL/GenBank/DDBJ whole genome shotgun (WGS) entry which is preliminary data.</text>
</comment>
<dbReference type="AlphaFoldDB" id="A0A0W0VP08"/>
<feature type="signal peptide" evidence="2">
    <location>
        <begin position="1"/>
        <end position="21"/>
    </location>
</feature>
<feature type="chain" id="PRO_5006914993" evidence="2">
    <location>
        <begin position="22"/>
        <end position="69"/>
    </location>
</feature>
<protein>
    <submittedName>
        <fullName evidence="3">Uncharacterized protein</fullName>
    </submittedName>
</protein>
<evidence type="ECO:0000256" key="1">
    <source>
        <dbReference type="SAM" id="MobiDB-lite"/>
    </source>
</evidence>
<dbReference type="PROSITE" id="PS51257">
    <property type="entry name" value="PROKAR_LIPOPROTEIN"/>
    <property type="match status" value="1"/>
</dbReference>
<dbReference type="PATRIC" id="fig|45068.5.peg.1154"/>
<evidence type="ECO:0000313" key="3">
    <source>
        <dbReference type="EMBL" id="KTD21904.1"/>
    </source>
</evidence>
<dbReference type="STRING" id="45068.Llon_1069"/>
<gene>
    <name evidence="3" type="ORF">Llon_1069</name>
</gene>
<feature type="region of interest" description="Disordered" evidence="1">
    <location>
        <begin position="21"/>
        <end position="69"/>
    </location>
</feature>
<sequence length="69" mass="7323">MKQLAMLFVAGFMALSLVACGGQDKQKQPEVRTETTATQPEQTPEQAPAATNTENQGADQGAADNQTQE</sequence>
<feature type="compositionally biased region" description="Basic and acidic residues" evidence="1">
    <location>
        <begin position="24"/>
        <end position="33"/>
    </location>
</feature>
<proteinExistence type="predicted"/>
<evidence type="ECO:0000313" key="4">
    <source>
        <dbReference type="Proteomes" id="UP000054997"/>
    </source>
</evidence>
<keyword evidence="4" id="KW-1185">Reference proteome</keyword>